<dbReference type="EMBL" id="VSSQ01047027">
    <property type="protein sequence ID" value="MPN01000.1"/>
    <property type="molecule type" value="Genomic_DNA"/>
</dbReference>
<evidence type="ECO:0000313" key="1">
    <source>
        <dbReference type="EMBL" id="MPN01000.1"/>
    </source>
</evidence>
<organism evidence="1">
    <name type="scientific">bioreactor metagenome</name>
    <dbReference type="NCBI Taxonomy" id="1076179"/>
    <lineage>
        <taxon>unclassified sequences</taxon>
        <taxon>metagenomes</taxon>
        <taxon>ecological metagenomes</taxon>
    </lineage>
</organism>
<reference evidence="1" key="1">
    <citation type="submission" date="2019-08" db="EMBL/GenBank/DDBJ databases">
        <authorList>
            <person name="Kucharzyk K."/>
            <person name="Murdoch R.W."/>
            <person name="Higgins S."/>
            <person name="Loffler F."/>
        </authorList>
    </citation>
    <scope>NUCLEOTIDE SEQUENCE</scope>
</reference>
<proteinExistence type="predicted"/>
<accession>A0A645EI49</accession>
<gene>
    <name evidence="1" type="ORF">SDC9_148198</name>
</gene>
<comment type="caution">
    <text evidence="1">The sequence shown here is derived from an EMBL/GenBank/DDBJ whole genome shotgun (WGS) entry which is preliminary data.</text>
</comment>
<protein>
    <submittedName>
        <fullName evidence="1">Uncharacterized protein</fullName>
    </submittedName>
</protein>
<name>A0A645EI49_9ZZZZ</name>
<dbReference type="AlphaFoldDB" id="A0A645EI49"/>
<sequence>MDVNRKPLGHEEKRSAPVKNIQTVEYERKGLIALLLNYGTVGIKIGNELFTFDNVYNPSAVQIEIFNRFRESAEHSRQMEQGRIADYISIYDKMKKQNTFEENDNNQTKNG</sequence>